<dbReference type="Proteomes" id="UP000326396">
    <property type="component" value="Linkage Group LG12"/>
</dbReference>
<organism evidence="3 4">
    <name type="scientific">Mikania micrantha</name>
    <name type="common">bitter vine</name>
    <dbReference type="NCBI Taxonomy" id="192012"/>
    <lineage>
        <taxon>Eukaryota</taxon>
        <taxon>Viridiplantae</taxon>
        <taxon>Streptophyta</taxon>
        <taxon>Embryophyta</taxon>
        <taxon>Tracheophyta</taxon>
        <taxon>Spermatophyta</taxon>
        <taxon>Magnoliopsida</taxon>
        <taxon>eudicotyledons</taxon>
        <taxon>Gunneridae</taxon>
        <taxon>Pentapetalae</taxon>
        <taxon>asterids</taxon>
        <taxon>campanulids</taxon>
        <taxon>Asterales</taxon>
        <taxon>Asteraceae</taxon>
        <taxon>Asteroideae</taxon>
        <taxon>Heliantheae alliance</taxon>
        <taxon>Eupatorieae</taxon>
        <taxon>Mikania</taxon>
    </lineage>
</organism>
<keyword evidence="1" id="KW-0479">Metal-binding</keyword>
<dbReference type="PANTHER" id="PTHR46798">
    <property type="entry name" value="OS09G0511500 PROTEIN"/>
    <property type="match status" value="1"/>
</dbReference>
<evidence type="ECO:0000259" key="2">
    <source>
        <dbReference type="PROSITE" id="PS50089"/>
    </source>
</evidence>
<evidence type="ECO:0000313" key="3">
    <source>
        <dbReference type="EMBL" id="KAD6454417.1"/>
    </source>
</evidence>
<feature type="domain" description="RING-type" evidence="2">
    <location>
        <begin position="21"/>
        <end position="66"/>
    </location>
</feature>
<dbReference type="GO" id="GO:0004842">
    <property type="term" value="F:ubiquitin-protein transferase activity"/>
    <property type="evidence" value="ECO:0007669"/>
    <property type="project" value="InterPro"/>
</dbReference>
<keyword evidence="1" id="KW-0863">Zinc-finger</keyword>
<reference evidence="3 4" key="1">
    <citation type="submission" date="2019-05" db="EMBL/GenBank/DDBJ databases">
        <title>Mikania micrantha, genome provides insights into the molecular mechanism of rapid growth.</title>
        <authorList>
            <person name="Liu B."/>
        </authorList>
    </citation>
    <scope>NUCLEOTIDE SEQUENCE [LARGE SCALE GENOMIC DNA]</scope>
    <source>
        <strain evidence="3">NLD-2019</strain>
        <tissue evidence="3">Leaf</tissue>
    </source>
</reference>
<comment type="caution">
    <text evidence="3">The sequence shown here is derived from an EMBL/GenBank/DDBJ whole genome shotgun (WGS) entry which is preliminary data.</text>
</comment>
<evidence type="ECO:0000256" key="1">
    <source>
        <dbReference type="PROSITE-ProRule" id="PRU00175"/>
    </source>
</evidence>
<keyword evidence="1" id="KW-0862">Zinc</keyword>
<dbReference type="PANTHER" id="PTHR46798:SF3">
    <property type="entry name" value="RING FINGER FAMILY PROTEIN"/>
    <property type="match status" value="1"/>
</dbReference>
<dbReference type="OrthoDB" id="8062037at2759"/>
<dbReference type="SUPFAM" id="SSF57850">
    <property type="entry name" value="RING/U-box"/>
    <property type="match status" value="1"/>
</dbReference>
<name>A0A5N6PJ39_9ASTR</name>
<keyword evidence="4" id="KW-1185">Reference proteome</keyword>
<evidence type="ECO:0000313" key="4">
    <source>
        <dbReference type="Proteomes" id="UP000326396"/>
    </source>
</evidence>
<dbReference type="Gene3D" id="3.30.40.10">
    <property type="entry name" value="Zinc/RING finger domain, C3HC4 (zinc finger)"/>
    <property type="match status" value="1"/>
</dbReference>
<dbReference type="GO" id="GO:0008270">
    <property type="term" value="F:zinc ion binding"/>
    <property type="evidence" value="ECO:0007669"/>
    <property type="project" value="UniProtKB-KW"/>
</dbReference>
<gene>
    <name evidence="3" type="ORF">E3N88_09123</name>
</gene>
<accession>A0A5N6PJ39</accession>
<proteinExistence type="predicted"/>
<dbReference type="Pfam" id="PF13639">
    <property type="entry name" value="zf-RING_2"/>
    <property type="match status" value="1"/>
</dbReference>
<dbReference type="InterPro" id="IPR044274">
    <property type="entry name" value="RFI2"/>
</dbReference>
<protein>
    <recommendedName>
        <fullName evidence="2">RING-type domain-containing protein</fullName>
    </recommendedName>
</protein>
<dbReference type="InterPro" id="IPR001841">
    <property type="entry name" value="Znf_RING"/>
</dbReference>
<dbReference type="PROSITE" id="PS50089">
    <property type="entry name" value="ZF_RING_2"/>
    <property type="match status" value="1"/>
</dbReference>
<dbReference type="EMBL" id="SZYD01000004">
    <property type="protein sequence ID" value="KAD6454417.1"/>
    <property type="molecule type" value="Genomic_DNA"/>
</dbReference>
<sequence length="120" mass="13603">MGSDDADLLDDRGKSALSISCSICLEDVTDYGDRAWAKLQCGHQFHLDCIGSAFNVKGVMQCPNCRKTEKGQWLYADGYRPFPEINIDDFVNHEDVYDLAYHESVRWCPFGEFSRLAAIE</sequence>
<dbReference type="AlphaFoldDB" id="A0A5N6PJ39"/>
<dbReference type="InterPro" id="IPR013083">
    <property type="entry name" value="Znf_RING/FYVE/PHD"/>
</dbReference>
<dbReference type="SMART" id="SM00184">
    <property type="entry name" value="RING"/>
    <property type="match status" value="1"/>
</dbReference>